<sequence length="198" mass="22601">MTEPSHLDIALERIKILHETHPEVRAFCRFPSDVVGQDITPFHVPASDLLQQEKGLQRSNDPQLRDALIAMAPDMIWRETYKDSDIGADFMTRFGCYEIIGRDAPFASQCMRSFLVYHPPHLHYPWHHHPADEIYVVIAGEAEFHMRGQPSRILQAGEAAFHPSGTPHALTSHDHPVLTYVVWRDDFDVAPVWSETEG</sequence>
<dbReference type="Gene3D" id="2.60.120.10">
    <property type="entry name" value="Jelly Rolls"/>
    <property type="match status" value="1"/>
</dbReference>
<dbReference type="GO" id="GO:0047869">
    <property type="term" value="F:dimethylpropiothetin dethiomethylase activity"/>
    <property type="evidence" value="ECO:0007669"/>
    <property type="project" value="InterPro"/>
</dbReference>
<proteinExistence type="predicted"/>
<keyword evidence="2" id="KW-1185">Reference proteome</keyword>
<name>A0A1L9NYE1_9RHOB</name>
<dbReference type="SUPFAM" id="SSF51182">
    <property type="entry name" value="RmlC-like cupins"/>
    <property type="match status" value="1"/>
</dbReference>
<evidence type="ECO:0000313" key="2">
    <source>
        <dbReference type="Proteomes" id="UP000184514"/>
    </source>
</evidence>
<accession>A0A1L9NYE1</accession>
<dbReference type="Proteomes" id="UP000184514">
    <property type="component" value="Unassembled WGS sequence"/>
</dbReference>
<dbReference type="AlphaFoldDB" id="A0A1L9NYE1"/>
<dbReference type="OrthoDB" id="9083851at2"/>
<dbReference type="InterPro" id="IPR011051">
    <property type="entry name" value="RmlC_Cupin_sf"/>
</dbReference>
<dbReference type="STRING" id="696762.PFRI_14360"/>
<comment type="caution">
    <text evidence="1">The sequence shown here is derived from an EMBL/GenBank/DDBJ whole genome shotgun (WGS) entry which is preliminary data.</text>
</comment>
<reference evidence="1 2" key="1">
    <citation type="submission" date="2016-10" db="EMBL/GenBank/DDBJ databases">
        <title>Genome sequence of Planktotalea frisia SH6-1.</title>
        <authorList>
            <person name="Poehlein A."/>
            <person name="Bakenhus I."/>
            <person name="Voget S."/>
            <person name="Brinkhoff T."/>
            <person name="Simon M."/>
        </authorList>
    </citation>
    <scope>NUCLEOTIDE SEQUENCE [LARGE SCALE GENOMIC DNA]</scope>
    <source>
        <strain evidence="1 2">SH6-1</strain>
    </source>
</reference>
<evidence type="ECO:0000313" key="1">
    <source>
        <dbReference type="EMBL" id="OJI94305.1"/>
    </source>
</evidence>
<organism evidence="1 2">
    <name type="scientific">Planktotalea frisia</name>
    <dbReference type="NCBI Taxonomy" id="696762"/>
    <lineage>
        <taxon>Bacteria</taxon>
        <taxon>Pseudomonadati</taxon>
        <taxon>Pseudomonadota</taxon>
        <taxon>Alphaproteobacteria</taxon>
        <taxon>Rhodobacterales</taxon>
        <taxon>Paracoccaceae</taxon>
        <taxon>Planktotalea</taxon>
    </lineage>
</organism>
<dbReference type="EMBL" id="MLCB01000106">
    <property type="protein sequence ID" value="OJI94305.1"/>
    <property type="molecule type" value="Genomic_DNA"/>
</dbReference>
<dbReference type="InterPro" id="IPR031723">
    <property type="entry name" value="DMSP_lyase"/>
</dbReference>
<dbReference type="Pfam" id="PF16867">
    <property type="entry name" value="DMSP_lyase"/>
    <property type="match status" value="1"/>
</dbReference>
<dbReference type="CDD" id="cd20282">
    <property type="entry name" value="cupin_DddQ"/>
    <property type="match status" value="1"/>
</dbReference>
<protein>
    <submittedName>
        <fullName evidence="1">Cupin domain protein</fullName>
    </submittedName>
</protein>
<dbReference type="RefSeq" id="WP_072630031.1">
    <property type="nucleotide sequence ID" value="NZ_JABBAN010000127.1"/>
</dbReference>
<gene>
    <name evidence="1" type="ORF">PFRI_14360</name>
</gene>
<dbReference type="InterPro" id="IPR014710">
    <property type="entry name" value="RmlC-like_jellyroll"/>
</dbReference>